<proteinExistence type="predicted"/>
<keyword evidence="1" id="KW-0175">Coiled coil</keyword>
<keyword evidence="3" id="KW-1185">Reference proteome</keyword>
<evidence type="ECO:0000256" key="1">
    <source>
        <dbReference type="SAM" id="Coils"/>
    </source>
</evidence>
<gene>
    <name evidence="2" type="ORF">FCC1311_113372</name>
</gene>
<dbReference type="InParanoid" id="A0A2R5H3V2"/>
<protein>
    <submittedName>
        <fullName evidence="2">Uncharacterized protein</fullName>
    </submittedName>
</protein>
<name>A0A2R5H3V2_9STRA</name>
<evidence type="ECO:0000313" key="3">
    <source>
        <dbReference type="Proteomes" id="UP000241890"/>
    </source>
</evidence>
<dbReference type="EMBL" id="BEYU01000309">
    <property type="protein sequence ID" value="GBG35114.1"/>
    <property type="molecule type" value="Genomic_DNA"/>
</dbReference>
<accession>A0A2R5H3V2</accession>
<evidence type="ECO:0000313" key="2">
    <source>
        <dbReference type="EMBL" id="GBG35114.1"/>
    </source>
</evidence>
<organism evidence="2 3">
    <name type="scientific">Hondaea fermentalgiana</name>
    <dbReference type="NCBI Taxonomy" id="2315210"/>
    <lineage>
        <taxon>Eukaryota</taxon>
        <taxon>Sar</taxon>
        <taxon>Stramenopiles</taxon>
        <taxon>Bigyra</taxon>
        <taxon>Labyrinthulomycetes</taxon>
        <taxon>Thraustochytrida</taxon>
        <taxon>Thraustochytriidae</taxon>
        <taxon>Hondaea</taxon>
    </lineage>
</organism>
<dbReference type="AlphaFoldDB" id="A0A2R5H3V2"/>
<dbReference type="Proteomes" id="UP000241890">
    <property type="component" value="Unassembled WGS sequence"/>
</dbReference>
<feature type="coiled-coil region" evidence="1">
    <location>
        <begin position="41"/>
        <end position="76"/>
    </location>
</feature>
<sequence length="211" mass="24616">MAANQNDSKFKLDNVHSATVFELRQECERRSLELPNAISHASLMQCLIKDLLREKQEEERRYAERLEEERRDLQAHAPSQVSMNEIWREVIRREDNALRKQKRVYSCNLNALRKDRITEAPGFRAELRRELSPEEDAEATKILESYGFKTRAEDPSTIRVPITSSGQFGNFLYFAYPDDRRTENVRKCCEETKYAKNFAAMTGKSAFAKQS</sequence>
<reference evidence="2 3" key="1">
    <citation type="submission" date="2017-12" db="EMBL/GenBank/DDBJ databases">
        <title>Sequencing, de novo assembly and annotation of complete genome of a new Thraustochytrid species, strain FCC1311.</title>
        <authorList>
            <person name="Sedici K."/>
            <person name="Godart F."/>
            <person name="Aiese Cigliano R."/>
            <person name="Sanseverino W."/>
            <person name="Barakat M."/>
            <person name="Ortet P."/>
            <person name="Marechal E."/>
            <person name="Cagnac O."/>
            <person name="Amato A."/>
        </authorList>
    </citation>
    <scope>NUCLEOTIDE SEQUENCE [LARGE SCALE GENOMIC DNA]</scope>
</reference>
<comment type="caution">
    <text evidence="2">The sequence shown here is derived from an EMBL/GenBank/DDBJ whole genome shotgun (WGS) entry which is preliminary data.</text>
</comment>